<keyword evidence="4 7" id="KW-1133">Transmembrane helix</keyword>
<dbReference type="GO" id="GO:0005886">
    <property type="term" value="C:plasma membrane"/>
    <property type="evidence" value="ECO:0007669"/>
    <property type="project" value="UniProtKB-SubCell"/>
</dbReference>
<proteinExistence type="predicted"/>
<dbReference type="AlphaFoldDB" id="A0A928A3K1"/>
<feature type="transmembrane region" description="Helical" evidence="7">
    <location>
        <begin position="438"/>
        <end position="463"/>
    </location>
</feature>
<evidence type="ECO:0000313" key="10">
    <source>
        <dbReference type="Proteomes" id="UP000700800"/>
    </source>
</evidence>
<evidence type="ECO:0000313" key="9">
    <source>
        <dbReference type="EMBL" id="MBE6164041.1"/>
    </source>
</evidence>
<feature type="transmembrane region" description="Helical" evidence="7">
    <location>
        <begin position="516"/>
        <end position="536"/>
    </location>
</feature>
<feature type="transmembrane region" description="Helical" evidence="7">
    <location>
        <begin position="748"/>
        <end position="768"/>
    </location>
</feature>
<protein>
    <submittedName>
        <fullName evidence="9">FtsX-like permease family protein</fullName>
    </submittedName>
</protein>
<feature type="transmembrane region" description="Helical" evidence="7">
    <location>
        <begin position="840"/>
        <end position="861"/>
    </location>
</feature>
<evidence type="ECO:0000256" key="4">
    <source>
        <dbReference type="ARBA" id="ARBA00022989"/>
    </source>
</evidence>
<feature type="transmembrane region" description="Helical" evidence="7">
    <location>
        <begin position="350"/>
        <end position="371"/>
    </location>
</feature>
<evidence type="ECO:0000259" key="8">
    <source>
        <dbReference type="Pfam" id="PF02687"/>
    </source>
</evidence>
<feature type="coiled-coil region" evidence="6">
    <location>
        <begin position="220"/>
        <end position="313"/>
    </location>
</feature>
<evidence type="ECO:0000256" key="2">
    <source>
        <dbReference type="ARBA" id="ARBA00022475"/>
    </source>
</evidence>
<name>A0A928A3K1_9STRE</name>
<keyword evidence="3 7" id="KW-0812">Transmembrane</keyword>
<reference evidence="9" key="1">
    <citation type="submission" date="2019-04" db="EMBL/GenBank/DDBJ databases">
        <title>Evolution of Biomass-Degrading Anaerobic Consortia Revealed by Metagenomics.</title>
        <authorList>
            <person name="Peng X."/>
        </authorList>
    </citation>
    <scope>NUCLEOTIDE SEQUENCE</scope>
    <source>
        <strain evidence="9">SIG195</strain>
    </source>
</reference>
<evidence type="ECO:0000256" key="5">
    <source>
        <dbReference type="ARBA" id="ARBA00023136"/>
    </source>
</evidence>
<feature type="domain" description="ABC3 transporter permease C-terminal" evidence="8">
    <location>
        <begin position="752"/>
        <end position="867"/>
    </location>
</feature>
<feature type="domain" description="ABC3 transporter permease C-terminal" evidence="8">
    <location>
        <begin position="349"/>
        <end position="464"/>
    </location>
</feature>
<keyword evidence="6" id="KW-0175">Coiled coil</keyword>
<comment type="caution">
    <text evidence="9">The sequence shown here is derived from an EMBL/GenBank/DDBJ whole genome shotgun (WGS) entry which is preliminary data.</text>
</comment>
<dbReference type="InterPro" id="IPR003838">
    <property type="entry name" value="ABC3_permease_C"/>
</dbReference>
<keyword evidence="5 7" id="KW-0472">Membrane</keyword>
<dbReference type="Proteomes" id="UP000700800">
    <property type="component" value="Unassembled WGS sequence"/>
</dbReference>
<comment type="subcellular location">
    <subcellularLocation>
        <location evidence="1">Cell membrane</location>
        <topology evidence="1">Multi-pass membrane protein</topology>
    </subcellularLocation>
</comment>
<dbReference type="EMBL" id="SVAF01000003">
    <property type="protein sequence ID" value="MBE6164041.1"/>
    <property type="molecule type" value="Genomic_DNA"/>
</dbReference>
<sequence>MAKKTYWKDIRKSFGRSKGRFLSIMLLMMLGAFAFVGLKVTGPDMQATASQYLKKHNTMDLSVIASYGFSDDDKEELDSIKNADVEYGYLTDVTVKNTDDAIRVFSKSTSISTYELVSGRLPKSSDEISLASTMKDDYKVGDTISFTQSDEDGILKNTTYKVVGFVNSSEILSTTSLGSSTAGDGSLSNYAVVTESAFDTDTYTIARIRYDNLKTLNPFSESYKQKVADKQDELDDLLSDNAEQRLESLKSNAQAEVDANQEKVDSAKAQLAVQESALASLSAEQQAAAQSSIDQAQAEITESEIQEAQAKIDAMTEPTYTSYTRSTLPGGEGYQTYESSTSSISSIGNIFPVVLYVVAALVTFTTMTRFVDEERTNSGILKALGYSNSDVIKKFVIYGFVASMIGTVLGIVAGHYLLSRIIAQIVTSDTTLGETHLYFYWNYTAIALILALISAVLPAFLIAKNELSEKPAQLLLPKPPVKGSKIFLERIGVIWRRLSFTHKVTARNIFRYKQRMLMTIFGVAGSVALLFAGLGIRSSLGNVIENQFTNLMPYDMIVAKNDDNSSSENQEVKDFMDSNKVSQYQSIYFTTLSETISGLIDKQTVSIMVSSGDDFGDFIHLKDASSGDSLTLSDDGIIISEKLASLYHVEAGDSFTLKDRDGKKHTVKVAAVAEMNVGHYLFMSQKVYQKIFGETPDDNTYLVTLKNDSSSNIEKLSTKLLAMSGVSGVSQNSSLVKTVKSVVASLNGAMTILIVVSILLAVVILYNLTNINVAERIRELSTIKVLGFYDKEVTMYIYRETISLSLIGIVVGLIGGKYLHQVIMGMIGSDSIMFGTTVGWDIYAIPIAVIVIILLALGWLVNHILKTVDMLEALKSVD</sequence>
<keyword evidence="2" id="KW-1003">Cell membrane</keyword>
<dbReference type="InterPro" id="IPR038766">
    <property type="entry name" value="Membrane_comp_ABC_pdt"/>
</dbReference>
<dbReference type="Pfam" id="PF02687">
    <property type="entry name" value="FtsX"/>
    <property type="match status" value="2"/>
</dbReference>
<accession>A0A928A3K1</accession>
<evidence type="ECO:0000256" key="1">
    <source>
        <dbReference type="ARBA" id="ARBA00004651"/>
    </source>
</evidence>
<organism evidence="9 10">
    <name type="scientific">Streptococcus gallolyticus</name>
    <dbReference type="NCBI Taxonomy" id="315405"/>
    <lineage>
        <taxon>Bacteria</taxon>
        <taxon>Bacillati</taxon>
        <taxon>Bacillota</taxon>
        <taxon>Bacilli</taxon>
        <taxon>Lactobacillales</taxon>
        <taxon>Streptococcaceae</taxon>
        <taxon>Streptococcus</taxon>
    </lineage>
</organism>
<feature type="transmembrane region" description="Helical" evidence="7">
    <location>
        <begin position="801"/>
        <end position="820"/>
    </location>
</feature>
<dbReference type="PANTHER" id="PTHR30287:SF1">
    <property type="entry name" value="INNER MEMBRANE PROTEIN"/>
    <property type="match status" value="1"/>
</dbReference>
<feature type="transmembrane region" description="Helical" evidence="7">
    <location>
        <begin position="395"/>
        <end position="418"/>
    </location>
</feature>
<dbReference type="PANTHER" id="PTHR30287">
    <property type="entry name" value="MEMBRANE COMPONENT OF PREDICTED ABC SUPERFAMILY METABOLITE UPTAKE TRANSPORTER"/>
    <property type="match status" value="1"/>
</dbReference>
<gene>
    <name evidence="9" type="ORF">E7156_01730</name>
</gene>
<evidence type="ECO:0000256" key="3">
    <source>
        <dbReference type="ARBA" id="ARBA00022692"/>
    </source>
</evidence>
<evidence type="ECO:0000256" key="6">
    <source>
        <dbReference type="SAM" id="Coils"/>
    </source>
</evidence>
<evidence type="ECO:0000256" key="7">
    <source>
        <dbReference type="SAM" id="Phobius"/>
    </source>
</evidence>
<feature type="transmembrane region" description="Helical" evidence="7">
    <location>
        <begin position="21"/>
        <end position="38"/>
    </location>
</feature>